<dbReference type="GO" id="GO:0030313">
    <property type="term" value="C:cell envelope"/>
    <property type="evidence" value="ECO:0007669"/>
    <property type="project" value="UniProtKB-SubCell"/>
</dbReference>
<dbReference type="GO" id="GO:0030246">
    <property type="term" value="F:carbohydrate binding"/>
    <property type="evidence" value="ECO:0007669"/>
    <property type="project" value="UniProtKB-ARBA"/>
</dbReference>
<gene>
    <name evidence="6" type="ORF">GR204_30235</name>
</gene>
<dbReference type="SUPFAM" id="SSF53822">
    <property type="entry name" value="Periplasmic binding protein-like I"/>
    <property type="match status" value="1"/>
</dbReference>
<comment type="caution">
    <text evidence="6">The sequence shown here is derived from an EMBL/GenBank/DDBJ whole genome shotgun (WGS) entry which is preliminary data.</text>
</comment>
<name>A0A6P0BJL1_RHILE</name>
<feature type="signal peptide" evidence="4">
    <location>
        <begin position="1"/>
        <end position="20"/>
    </location>
</feature>
<accession>A0A6P0BJL1</accession>
<reference evidence="6 7" key="1">
    <citation type="submission" date="2019-12" db="EMBL/GenBank/DDBJ databases">
        <title>Rhizobium genotypes associated with high levels of biological nitrogen fixation by grain legumes in a temperate-maritime cropping system.</title>
        <authorList>
            <person name="Maluk M."/>
            <person name="Francesc Ferrando Molina F."/>
            <person name="Lopez Del Egido L."/>
            <person name="Lafos M."/>
            <person name="Langarica-Fuentes A."/>
            <person name="Gebre Yohannes G."/>
            <person name="Young M.W."/>
            <person name="Martin P."/>
            <person name="Gantlett R."/>
            <person name="Kenicer G."/>
            <person name="Hawes C."/>
            <person name="Begg G.S."/>
            <person name="Quilliam R.S."/>
            <person name="Squire G.R."/>
            <person name="Poole P.S."/>
            <person name="Young P.W."/>
            <person name="Iannetta P.M."/>
            <person name="James E.K."/>
        </authorList>
    </citation>
    <scope>NUCLEOTIDE SEQUENCE [LARGE SCALE GENOMIC DNA]</scope>
    <source>
        <strain evidence="6 7">JHI1096</strain>
    </source>
</reference>
<dbReference type="Proteomes" id="UP000471560">
    <property type="component" value="Unassembled WGS sequence"/>
</dbReference>
<evidence type="ECO:0000259" key="5">
    <source>
        <dbReference type="Pfam" id="PF13407"/>
    </source>
</evidence>
<dbReference type="EMBL" id="WUEZ01000048">
    <property type="protein sequence ID" value="NEI38182.1"/>
    <property type="molecule type" value="Genomic_DNA"/>
</dbReference>
<dbReference type="PANTHER" id="PTHR46847">
    <property type="entry name" value="D-ALLOSE-BINDING PERIPLASMIC PROTEIN-RELATED"/>
    <property type="match status" value="1"/>
</dbReference>
<evidence type="ECO:0000256" key="3">
    <source>
        <dbReference type="ARBA" id="ARBA00022729"/>
    </source>
</evidence>
<sequence>MKTATLASIALAISISAAHAQTIGVSMSDLDKFRTALLNGVVSHGQTISGLKLVTESAKGDNELQKQQVQKLIADKVDAIILAVSDGDLGPQMTKMAADAGIPLVYINNVPSNLLDLPDNQVVVASNEKESGTLETKRVCALLKGKGGRVVVLMGEPFHAAARARTQDISDVIATPDCKDLQIVERQAAYWSRDYADQQMQEWLSAGVKFDAVIANNDEMALGAIRAMKKAGMPMKDVVVAGVDATDDALAAMVAGDLDVTILQSALGQGAAAVDAAVKLIRKEKVPRENNVPFELVTPENIATYLPKSQ</sequence>
<dbReference type="InterPro" id="IPR028082">
    <property type="entry name" value="Peripla_BP_I"/>
</dbReference>
<dbReference type="Pfam" id="PF13407">
    <property type="entry name" value="Peripla_BP_4"/>
    <property type="match status" value="1"/>
</dbReference>
<dbReference type="RefSeq" id="WP_164578860.1">
    <property type="nucleotide sequence ID" value="NZ_WUEZ01000048.1"/>
</dbReference>
<evidence type="ECO:0000256" key="1">
    <source>
        <dbReference type="ARBA" id="ARBA00004196"/>
    </source>
</evidence>
<feature type="domain" description="Periplasmic binding protein" evidence="5">
    <location>
        <begin position="23"/>
        <end position="285"/>
    </location>
</feature>
<evidence type="ECO:0000313" key="7">
    <source>
        <dbReference type="Proteomes" id="UP000471560"/>
    </source>
</evidence>
<evidence type="ECO:0000256" key="4">
    <source>
        <dbReference type="SAM" id="SignalP"/>
    </source>
</evidence>
<organism evidence="6 7">
    <name type="scientific">Rhizobium leguminosarum</name>
    <dbReference type="NCBI Taxonomy" id="384"/>
    <lineage>
        <taxon>Bacteria</taxon>
        <taxon>Pseudomonadati</taxon>
        <taxon>Pseudomonadota</taxon>
        <taxon>Alphaproteobacteria</taxon>
        <taxon>Hyphomicrobiales</taxon>
        <taxon>Rhizobiaceae</taxon>
        <taxon>Rhizobium/Agrobacterium group</taxon>
        <taxon>Rhizobium</taxon>
    </lineage>
</organism>
<dbReference type="AlphaFoldDB" id="A0A6P0BJL1"/>
<dbReference type="PANTHER" id="PTHR46847:SF1">
    <property type="entry name" value="D-ALLOSE-BINDING PERIPLASMIC PROTEIN-RELATED"/>
    <property type="match status" value="1"/>
</dbReference>
<feature type="chain" id="PRO_5026960091" evidence="4">
    <location>
        <begin position="21"/>
        <end position="310"/>
    </location>
</feature>
<comment type="subcellular location">
    <subcellularLocation>
        <location evidence="1">Cell envelope</location>
    </subcellularLocation>
</comment>
<dbReference type="InterPro" id="IPR025997">
    <property type="entry name" value="SBP_2_dom"/>
</dbReference>
<proteinExistence type="inferred from homology"/>
<evidence type="ECO:0000256" key="2">
    <source>
        <dbReference type="ARBA" id="ARBA00007639"/>
    </source>
</evidence>
<comment type="similarity">
    <text evidence="2">Belongs to the bacterial solute-binding protein 2 family.</text>
</comment>
<keyword evidence="3 4" id="KW-0732">Signal</keyword>
<dbReference type="Gene3D" id="3.40.50.2300">
    <property type="match status" value="2"/>
</dbReference>
<evidence type="ECO:0000313" key="6">
    <source>
        <dbReference type="EMBL" id="NEI38182.1"/>
    </source>
</evidence>
<protein>
    <submittedName>
        <fullName evidence="6">Substrate-binding domain-containing protein</fullName>
    </submittedName>
</protein>